<accession>A0AAV0JJG4</accession>
<dbReference type="CDD" id="cd03031">
    <property type="entry name" value="GRX_GRX_like"/>
    <property type="match status" value="1"/>
</dbReference>
<dbReference type="Pfam" id="PF00462">
    <property type="entry name" value="Glutaredoxin"/>
    <property type="match status" value="1"/>
</dbReference>
<sequence>MGCVSSNLLSNEESFTQLGGSALGMGHHIVSLTSTTYGLLNLDPPTTTTTAPTPPPRFTLGSVFPPSLSDSSTANSDRTSLWSQPSPFRSDPPQEVINSWELMSGLDPIDSFRFSPLPQSRKDHPIEEITPFSVQRENANPNFPNPPPPQQKPQKEPPILGLLEGFEPLCPPNGENRVVIYTTSLRGIRKTFEACSAVRAAIESLGIQICERDISMDRGFKEELKDLMARSGNGCRRKGEDDSSAAATVLPRVFVRGRYLGGVDEVMRIVEEGRMADLLQGLPRSKAGGGSCEGCGNVRFLPCFSCNGSCKVVTAVKEKETGGDGEVAAARSVVVRCPDCNENGLVLCPICS</sequence>
<evidence type="ECO:0000259" key="2">
    <source>
        <dbReference type="Pfam" id="PF00462"/>
    </source>
</evidence>
<feature type="domain" description="Glutaredoxin" evidence="2">
    <location>
        <begin position="178"/>
        <end position="257"/>
    </location>
</feature>
<dbReference type="AlphaFoldDB" id="A0AAV0JJG4"/>
<dbReference type="Gene3D" id="3.40.30.10">
    <property type="entry name" value="Glutaredoxin"/>
    <property type="match status" value="1"/>
</dbReference>
<dbReference type="PANTHER" id="PTHR45669:SF22">
    <property type="entry name" value="GLUTAREDOXIN DOMAIN-CONTAINING CYSTEINE-RICH PROTEIN CG12206-RELATED"/>
    <property type="match status" value="1"/>
</dbReference>
<dbReference type="Pfam" id="PF23733">
    <property type="entry name" value="GRXCR1-2_C"/>
    <property type="match status" value="1"/>
</dbReference>
<dbReference type="Proteomes" id="UP001154282">
    <property type="component" value="Unassembled WGS sequence"/>
</dbReference>
<name>A0AAV0JJG4_9ROSI</name>
<protein>
    <recommendedName>
        <fullName evidence="2">Glutaredoxin domain-containing protein</fullName>
    </recommendedName>
</protein>
<evidence type="ECO:0000256" key="1">
    <source>
        <dbReference type="SAM" id="MobiDB-lite"/>
    </source>
</evidence>
<comment type="caution">
    <text evidence="3">The sequence shown here is derived from an EMBL/GenBank/DDBJ whole genome shotgun (WGS) entry which is preliminary data.</text>
</comment>
<gene>
    <name evidence="3" type="ORF">LITE_LOCUS14160</name>
</gene>
<proteinExistence type="predicted"/>
<dbReference type="InterPro" id="IPR036249">
    <property type="entry name" value="Thioredoxin-like_sf"/>
</dbReference>
<feature type="compositionally biased region" description="Polar residues" evidence="1">
    <location>
        <begin position="68"/>
        <end position="87"/>
    </location>
</feature>
<dbReference type="PANTHER" id="PTHR45669">
    <property type="entry name" value="GLUTAREDOXIN DOMAIN-CONTAINING CYSTEINE-RICH PROTEIN CG12206-RELATED"/>
    <property type="match status" value="1"/>
</dbReference>
<feature type="region of interest" description="Disordered" evidence="1">
    <location>
        <begin position="136"/>
        <end position="156"/>
    </location>
</feature>
<evidence type="ECO:0000313" key="4">
    <source>
        <dbReference type="Proteomes" id="UP001154282"/>
    </source>
</evidence>
<evidence type="ECO:0000313" key="3">
    <source>
        <dbReference type="EMBL" id="CAI0408899.1"/>
    </source>
</evidence>
<dbReference type="InterPro" id="IPR002109">
    <property type="entry name" value="Glutaredoxin"/>
</dbReference>
<dbReference type="EMBL" id="CAMGYJ010000005">
    <property type="protein sequence ID" value="CAI0408899.1"/>
    <property type="molecule type" value="Genomic_DNA"/>
</dbReference>
<keyword evidence="4" id="KW-1185">Reference proteome</keyword>
<organism evidence="3 4">
    <name type="scientific">Linum tenue</name>
    <dbReference type="NCBI Taxonomy" id="586396"/>
    <lineage>
        <taxon>Eukaryota</taxon>
        <taxon>Viridiplantae</taxon>
        <taxon>Streptophyta</taxon>
        <taxon>Embryophyta</taxon>
        <taxon>Tracheophyta</taxon>
        <taxon>Spermatophyta</taxon>
        <taxon>Magnoliopsida</taxon>
        <taxon>eudicotyledons</taxon>
        <taxon>Gunneridae</taxon>
        <taxon>Pentapetalae</taxon>
        <taxon>rosids</taxon>
        <taxon>fabids</taxon>
        <taxon>Malpighiales</taxon>
        <taxon>Linaceae</taxon>
        <taxon>Linum</taxon>
    </lineage>
</organism>
<dbReference type="PROSITE" id="PS51354">
    <property type="entry name" value="GLUTAREDOXIN_2"/>
    <property type="match status" value="1"/>
</dbReference>
<feature type="region of interest" description="Disordered" evidence="1">
    <location>
        <begin position="43"/>
        <end position="94"/>
    </location>
</feature>
<reference evidence="3" key="1">
    <citation type="submission" date="2022-08" db="EMBL/GenBank/DDBJ databases">
        <authorList>
            <person name="Gutierrez-Valencia J."/>
        </authorList>
    </citation>
    <scope>NUCLEOTIDE SEQUENCE</scope>
</reference>
<dbReference type="SUPFAM" id="SSF52833">
    <property type="entry name" value="Thioredoxin-like"/>
    <property type="match status" value="1"/>
</dbReference>